<dbReference type="SUPFAM" id="SSF46894">
    <property type="entry name" value="C-terminal effector domain of the bipartite response regulators"/>
    <property type="match status" value="1"/>
</dbReference>
<evidence type="ECO:0000313" key="3">
    <source>
        <dbReference type="Proteomes" id="UP001368500"/>
    </source>
</evidence>
<sequence length="230" mass="23954">MSSTLMTPRERLLESALDALGLALWIVDAGGTVEYRNPAARLAQAQAAGLEVIEGQLRALLPQAQPALRRAYEQAMLGVRSLLVPGGEAGRPVVVAPLAGESGRLLVMQGGSSAVEASTLALYARSLGITPSEVEVLSALCEGQAVSEIARHRCVKISTIRAQIGSLRDKTGLRKVGRLLSALAALPPLGPRLGSVPVVSERSALGPVPQAPQRGELLRAGDRQRIAGVA</sequence>
<proteinExistence type="predicted"/>
<comment type="caution">
    <text evidence="2">The sequence shown here is derived from an EMBL/GenBank/DDBJ whole genome shotgun (WGS) entry which is preliminary data.</text>
</comment>
<name>A0ABU9BH51_9BURK</name>
<dbReference type="InterPro" id="IPR000792">
    <property type="entry name" value="Tscrpt_reg_LuxR_C"/>
</dbReference>
<dbReference type="Gene3D" id="1.10.10.10">
    <property type="entry name" value="Winged helix-like DNA-binding domain superfamily/Winged helix DNA-binding domain"/>
    <property type="match status" value="1"/>
</dbReference>
<feature type="domain" description="HTH luxR-type" evidence="1">
    <location>
        <begin position="126"/>
        <end position="183"/>
    </location>
</feature>
<organism evidence="2 3">
    <name type="scientific">Pseudaquabacterium rugosum</name>
    <dbReference type="NCBI Taxonomy" id="2984194"/>
    <lineage>
        <taxon>Bacteria</taxon>
        <taxon>Pseudomonadati</taxon>
        <taxon>Pseudomonadota</taxon>
        <taxon>Betaproteobacteria</taxon>
        <taxon>Burkholderiales</taxon>
        <taxon>Sphaerotilaceae</taxon>
        <taxon>Pseudaquabacterium</taxon>
    </lineage>
</organism>
<dbReference type="InterPro" id="IPR016032">
    <property type="entry name" value="Sig_transdc_resp-reg_C-effctor"/>
</dbReference>
<gene>
    <name evidence="2" type="ORF">AACH11_20200</name>
</gene>
<evidence type="ECO:0000313" key="2">
    <source>
        <dbReference type="EMBL" id="MEK8028290.1"/>
    </source>
</evidence>
<reference evidence="2 3" key="1">
    <citation type="submission" date="2024-04" db="EMBL/GenBank/DDBJ databases">
        <title>Novel species of the genus Ideonella isolated from streams.</title>
        <authorList>
            <person name="Lu H."/>
        </authorList>
    </citation>
    <scope>NUCLEOTIDE SEQUENCE [LARGE SCALE GENOMIC DNA]</scope>
    <source>
        <strain evidence="2 3">BYS139W</strain>
    </source>
</reference>
<dbReference type="RefSeq" id="WP_341376077.1">
    <property type="nucleotide sequence ID" value="NZ_JBBUTF010000022.1"/>
</dbReference>
<keyword evidence="3" id="KW-1185">Reference proteome</keyword>
<dbReference type="EMBL" id="JBBUTF010000022">
    <property type="protein sequence ID" value="MEK8028290.1"/>
    <property type="molecule type" value="Genomic_DNA"/>
</dbReference>
<protein>
    <recommendedName>
        <fullName evidence="1">HTH luxR-type domain-containing protein</fullName>
    </recommendedName>
</protein>
<dbReference type="InterPro" id="IPR036388">
    <property type="entry name" value="WH-like_DNA-bd_sf"/>
</dbReference>
<dbReference type="Proteomes" id="UP001368500">
    <property type="component" value="Unassembled WGS sequence"/>
</dbReference>
<dbReference type="SMART" id="SM00421">
    <property type="entry name" value="HTH_LUXR"/>
    <property type="match status" value="1"/>
</dbReference>
<accession>A0ABU9BH51</accession>
<evidence type="ECO:0000259" key="1">
    <source>
        <dbReference type="SMART" id="SM00421"/>
    </source>
</evidence>